<dbReference type="EMBL" id="JAHEWS010000009">
    <property type="protein sequence ID" value="MBT1587699.1"/>
    <property type="molecule type" value="Genomic_DNA"/>
</dbReference>
<evidence type="ECO:0000313" key="3">
    <source>
        <dbReference type="Proteomes" id="UP001519641"/>
    </source>
</evidence>
<comment type="caution">
    <text evidence="2">The sequence shown here is derived from an EMBL/GenBank/DDBJ whole genome shotgun (WGS) entry which is preliminary data.</text>
</comment>
<dbReference type="Proteomes" id="UP001519641">
    <property type="component" value="Unassembled WGS sequence"/>
</dbReference>
<feature type="compositionally biased region" description="Acidic residues" evidence="1">
    <location>
        <begin position="110"/>
        <end position="196"/>
    </location>
</feature>
<organism evidence="2 3">
    <name type="scientific">Curtobacterium aurantiacum</name>
    <dbReference type="NCBI Taxonomy" id="3236919"/>
    <lineage>
        <taxon>Bacteria</taxon>
        <taxon>Bacillati</taxon>
        <taxon>Actinomycetota</taxon>
        <taxon>Actinomycetes</taxon>
        <taxon>Micrococcales</taxon>
        <taxon>Microbacteriaceae</taxon>
        <taxon>Curtobacterium</taxon>
    </lineage>
</organism>
<proteinExistence type="predicted"/>
<evidence type="ECO:0000256" key="1">
    <source>
        <dbReference type="SAM" id="MobiDB-lite"/>
    </source>
</evidence>
<accession>A0ABS5VDW7</accession>
<evidence type="ECO:0000313" key="2">
    <source>
        <dbReference type="EMBL" id="MBT1587699.1"/>
    </source>
</evidence>
<dbReference type="InterPro" id="IPR021391">
    <property type="entry name" value="DUF3027"/>
</dbReference>
<dbReference type="RefSeq" id="WP_214544252.1">
    <property type="nucleotide sequence ID" value="NZ_JAHEWS010000009.1"/>
</dbReference>
<feature type="compositionally biased region" description="Acidic residues" evidence="1">
    <location>
        <begin position="240"/>
        <end position="253"/>
    </location>
</feature>
<keyword evidence="3" id="KW-1185">Reference proteome</keyword>
<sequence>MTESDTAGADALPDYTDLAREALLEVTPESTVGAPVGTVDEGDGVVSVLFANRLPGYPGWRWTVSVAKIGDDEPTVLEVELMPGDGSLVAPEWVPWSERLAEYRAAQEHESEDEDDSDEDEDDSDEDDSDDDDFDDDSDDEDDSDEDDSDDDEDDDYDDSDDDEDDDESDDDDDDDFDADEDDLDESDDDDIEGVDVDALADVSDTADAAAADDAPEDEDEAPQPPRGRRRARRVQPFEPDADLEVDQLDAGEADPGFHRT</sequence>
<reference evidence="2 3" key="1">
    <citation type="submission" date="2021-05" db="EMBL/GenBank/DDBJ databases">
        <title>Whole genome sequence of Curtobacterium flaccumfaciens pv. flaccumfaciens strain CFBP 8819.</title>
        <authorList>
            <person name="Osdaghi E."/>
            <person name="Taghouti G."/>
            <person name="Portier P."/>
            <person name="Fazliarab A."/>
            <person name="Taghavi S.M."/>
            <person name="Briand M."/>
            <person name="Le-Saux M."/>
            <person name="Jacques M.-A."/>
        </authorList>
    </citation>
    <scope>NUCLEOTIDE SEQUENCE [LARGE SCALE GENOMIC DNA]</scope>
    <source>
        <strain evidence="2 3">CFBP 8819</strain>
    </source>
</reference>
<name>A0ABS5VDW7_9MICO</name>
<dbReference type="Pfam" id="PF11228">
    <property type="entry name" value="DUF3027"/>
    <property type="match status" value="1"/>
</dbReference>
<protein>
    <submittedName>
        <fullName evidence="2">DUF3027 domain-containing protein</fullName>
    </submittedName>
</protein>
<feature type="compositionally biased region" description="Low complexity" evidence="1">
    <location>
        <begin position="197"/>
        <end position="213"/>
    </location>
</feature>
<feature type="region of interest" description="Disordered" evidence="1">
    <location>
        <begin position="101"/>
        <end position="261"/>
    </location>
</feature>
<gene>
    <name evidence="2" type="ORF">KK097_07705</name>
</gene>